<reference evidence="2" key="1">
    <citation type="submission" date="2020-04" db="EMBL/GenBank/DDBJ databases">
        <authorList>
            <person name="Alioto T."/>
            <person name="Alioto T."/>
            <person name="Gomez Garrido J."/>
        </authorList>
    </citation>
    <scope>NUCLEOTIDE SEQUENCE</scope>
    <source>
        <strain evidence="2">A484AB</strain>
    </source>
</reference>
<proteinExistence type="predicted"/>
<dbReference type="PANTHER" id="PTHR47331">
    <property type="entry name" value="PHD-TYPE DOMAIN-CONTAINING PROTEIN"/>
    <property type="match status" value="1"/>
</dbReference>
<feature type="compositionally biased region" description="Polar residues" evidence="1">
    <location>
        <begin position="1"/>
        <end position="16"/>
    </location>
</feature>
<evidence type="ECO:0000313" key="2">
    <source>
        <dbReference type="EMBL" id="CAB4035352.1"/>
    </source>
</evidence>
<evidence type="ECO:0000256" key="1">
    <source>
        <dbReference type="SAM" id="MobiDB-lite"/>
    </source>
</evidence>
<name>A0A6S7LCN8_PARCT</name>
<feature type="region of interest" description="Disordered" evidence="1">
    <location>
        <begin position="1"/>
        <end position="25"/>
    </location>
</feature>
<evidence type="ECO:0000313" key="3">
    <source>
        <dbReference type="Proteomes" id="UP001152795"/>
    </source>
</evidence>
<accession>A0A6S7LCN8</accession>
<dbReference type="Proteomes" id="UP001152795">
    <property type="component" value="Unassembled WGS sequence"/>
</dbReference>
<keyword evidence="3" id="KW-1185">Reference proteome</keyword>
<protein>
    <submittedName>
        <fullName evidence="2">PREDICTED: uncharacterized protein LOC107357656</fullName>
    </submittedName>
</protein>
<comment type="caution">
    <text evidence="2">The sequence shown here is derived from an EMBL/GenBank/DDBJ whole genome shotgun (WGS) entry which is preliminary data.</text>
</comment>
<gene>
    <name evidence="2" type="ORF">PACLA_8A082409</name>
</gene>
<dbReference type="OrthoDB" id="9909787at2759"/>
<dbReference type="AlphaFoldDB" id="A0A6S7LCN8"/>
<sequence>MMKSQSCLRNHPNVTATDMPGKWKEKPKFEDHHTILKGEIEMEEQEDVTKHCAFHDRQGHNLSECRAFERKTLQEKTDWLRQAGRCFRYLQSKHLARECKASIKCNKCGSKRHLDILHMEKLKKVSCSKIVLLEVFQQDEPDRIIKVYALIDEQSNSSMICPKLADELRIVGPKEKYFLSTCGGSKETRYGRRVPGLVVKSTNGISMPLPTLVECENIPTDKREIPTPELVKKFHHL</sequence>
<organism evidence="2 3">
    <name type="scientific">Paramuricea clavata</name>
    <name type="common">Red gorgonian</name>
    <name type="synonym">Violescent sea-whip</name>
    <dbReference type="NCBI Taxonomy" id="317549"/>
    <lineage>
        <taxon>Eukaryota</taxon>
        <taxon>Metazoa</taxon>
        <taxon>Cnidaria</taxon>
        <taxon>Anthozoa</taxon>
        <taxon>Octocorallia</taxon>
        <taxon>Malacalcyonacea</taxon>
        <taxon>Plexauridae</taxon>
        <taxon>Paramuricea</taxon>
    </lineage>
</organism>
<dbReference type="EMBL" id="CACRXK020020968">
    <property type="protein sequence ID" value="CAB4035352.1"/>
    <property type="molecule type" value="Genomic_DNA"/>
</dbReference>
<dbReference type="PANTHER" id="PTHR47331:SF6">
    <property type="entry name" value="DOUBLECORTIN DOMAIN-CONTAINING PROTEIN"/>
    <property type="match status" value="1"/>
</dbReference>
<dbReference type="Gene3D" id="4.10.60.10">
    <property type="entry name" value="Zinc finger, CCHC-type"/>
    <property type="match status" value="1"/>
</dbReference>